<dbReference type="PANTHER" id="PTHR28657">
    <property type="entry name" value="INDOLEAMINE 2,3-DIOXYGENASE"/>
    <property type="match status" value="1"/>
</dbReference>
<dbReference type="AlphaFoldDB" id="A0A7S4N7M1"/>
<reference evidence="5" key="1">
    <citation type="submission" date="2021-01" db="EMBL/GenBank/DDBJ databases">
        <authorList>
            <person name="Corre E."/>
            <person name="Pelletier E."/>
            <person name="Niang G."/>
            <person name="Scheremetjew M."/>
            <person name="Finn R."/>
            <person name="Kale V."/>
            <person name="Holt S."/>
            <person name="Cochrane G."/>
            <person name="Meng A."/>
            <person name="Brown T."/>
            <person name="Cohen L."/>
        </authorList>
    </citation>
    <scope>NUCLEOTIDE SEQUENCE</scope>
    <source>
        <strain evidence="5">SoJaBio B1-5/56/2</strain>
    </source>
</reference>
<accession>A0A7S4N7M1</accession>
<organism evidence="5">
    <name type="scientific">Paramoeba aestuarina</name>
    <dbReference type="NCBI Taxonomy" id="180227"/>
    <lineage>
        <taxon>Eukaryota</taxon>
        <taxon>Amoebozoa</taxon>
        <taxon>Discosea</taxon>
        <taxon>Flabellinia</taxon>
        <taxon>Dactylopodida</taxon>
        <taxon>Paramoebidae</taxon>
        <taxon>Paramoeba</taxon>
    </lineage>
</organism>
<gene>
    <name evidence="5" type="ORF">NAES01612_LOCUS1472</name>
</gene>
<evidence type="ECO:0000256" key="1">
    <source>
        <dbReference type="ARBA" id="ARBA00007119"/>
    </source>
</evidence>
<evidence type="ECO:0000256" key="4">
    <source>
        <dbReference type="PIRSR" id="PIRSR600898-1"/>
    </source>
</evidence>
<dbReference type="EMBL" id="HBKR01002262">
    <property type="protein sequence ID" value="CAE2269609.1"/>
    <property type="molecule type" value="Transcribed_RNA"/>
</dbReference>
<sequence length="489" mass="55360">MQTNYTDGFFNVCPKHGFLPIREPDAGVPTDRYAALQDIVDSLSVHNAKGPLLSLVKGDGKKEDSGLLSCAGAIEEAVEKLPNYADLVRKETDPFIRQALYRAYCFVGCGYLLSPAHHGRDLKTGAYGKAHQRLPPQIAEPWCAVAEAMDVYPFLEYHYAYSLGNYKRLDRDNTSLHWNNLGMACSFSGTSDEIGFIMNHVFINEVSPGLVDGIFSCLQAHHSHKECDDSFVKEARGGLERVLDTITEMNVRRQTMWKASNPKNYNDFRTFIMGIRGNESIFGEGVVYEGTGDDKPRTYRGQTGAQDDIIPTMDIFSGVVDRYPENMLTSYLLDLRSYRPKCVQQFFHDLREQAPSFVSRARKIRPLCILLARIVEQIYFFRNGHWQFVQKYIMANTRHASATGGTPITSWIPNQIEAVLKYQSDLFEDLKAPNGEEGEEGEYKRVLGAYAGRVQLLNDQLEELKKADYNVDRVYELNTEVDATLAFKK</sequence>
<dbReference type="InterPro" id="IPR000898">
    <property type="entry name" value="Indolamine_dOase"/>
</dbReference>
<dbReference type="GO" id="GO:0046872">
    <property type="term" value="F:metal ion binding"/>
    <property type="evidence" value="ECO:0007669"/>
    <property type="project" value="UniProtKB-KW"/>
</dbReference>
<evidence type="ECO:0000313" key="5">
    <source>
        <dbReference type="EMBL" id="CAE2269609.1"/>
    </source>
</evidence>
<dbReference type="PANTHER" id="PTHR28657:SF3">
    <property type="entry name" value="INDOLEAMINE 2,3-DIOXYGENASE"/>
    <property type="match status" value="1"/>
</dbReference>
<protein>
    <recommendedName>
        <fullName evidence="6">Indoleamine 2,3-dioxygenase</fullName>
    </recommendedName>
</protein>
<feature type="binding site" description="proximal binding residue" evidence="4">
    <location>
        <position position="385"/>
    </location>
    <ligand>
        <name>heme b</name>
        <dbReference type="ChEBI" id="CHEBI:60344"/>
    </ligand>
    <ligandPart>
        <name>Fe</name>
        <dbReference type="ChEBI" id="CHEBI:18248"/>
    </ligandPart>
</feature>
<evidence type="ECO:0000256" key="3">
    <source>
        <dbReference type="ARBA" id="ARBA00023004"/>
    </source>
</evidence>
<dbReference type="Pfam" id="PF01231">
    <property type="entry name" value="IDO"/>
    <property type="match status" value="1"/>
</dbReference>
<keyword evidence="2 4" id="KW-0479">Metal-binding</keyword>
<comment type="similarity">
    <text evidence="1">Belongs to the indoleamine 2,3-dioxygenase family.</text>
</comment>
<dbReference type="GO" id="GO:0020037">
    <property type="term" value="F:heme binding"/>
    <property type="evidence" value="ECO:0007669"/>
    <property type="project" value="InterPro"/>
</dbReference>
<name>A0A7S4N7M1_9EUKA</name>
<keyword evidence="4" id="KW-0349">Heme</keyword>
<dbReference type="GO" id="GO:0016702">
    <property type="term" value="F:oxidoreductase activity, acting on single donors with incorporation of molecular oxygen, incorporation of two atoms of oxygen"/>
    <property type="evidence" value="ECO:0007669"/>
    <property type="project" value="UniProtKB-ARBA"/>
</dbReference>
<keyword evidence="3 4" id="KW-0408">Iron</keyword>
<evidence type="ECO:0000256" key="2">
    <source>
        <dbReference type="ARBA" id="ARBA00022723"/>
    </source>
</evidence>
<dbReference type="InterPro" id="IPR037217">
    <property type="entry name" value="Trp/Indoleamine_2_3_dOase-like"/>
</dbReference>
<dbReference type="Gene3D" id="1.20.58.480">
    <property type="match status" value="1"/>
</dbReference>
<dbReference type="GO" id="GO:0019441">
    <property type="term" value="P:L-tryptophan catabolic process to kynurenine"/>
    <property type="evidence" value="ECO:0007669"/>
    <property type="project" value="InterPro"/>
</dbReference>
<proteinExistence type="inferred from homology"/>
<dbReference type="SUPFAM" id="SSF140959">
    <property type="entry name" value="Indolic compounds 2,3-dioxygenase-like"/>
    <property type="match status" value="1"/>
</dbReference>
<evidence type="ECO:0008006" key="6">
    <source>
        <dbReference type="Google" id="ProtNLM"/>
    </source>
</evidence>